<reference evidence="2" key="1">
    <citation type="submission" date="2020-10" db="EMBL/GenBank/DDBJ databases">
        <authorList>
            <person name="Gilroy R."/>
        </authorList>
    </citation>
    <scope>NUCLEOTIDE SEQUENCE</scope>
    <source>
        <strain evidence="2">CHK123-3438</strain>
    </source>
</reference>
<protein>
    <submittedName>
        <fullName evidence="2">Metallophosphoesterase family protein</fullName>
    </submittedName>
</protein>
<dbReference type="Gene3D" id="3.60.21.10">
    <property type="match status" value="1"/>
</dbReference>
<evidence type="ECO:0000313" key="2">
    <source>
        <dbReference type="EMBL" id="HIT40636.1"/>
    </source>
</evidence>
<dbReference type="InterPro" id="IPR029052">
    <property type="entry name" value="Metallo-depent_PP-like"/>
</dbReference>
<dbReference type="Proteomes" id="UP000886860">
    <property type="component" value="Unassembled WGS sequence"/>
</dbReference>
<dbReference type="PANTHER" id="PTHR12905">
    <property type="entry name" value="METALLOPHOSPHOESTERASE"/>
    <property type="match status" value="1"/>
</dbReference>
<dbReference type="EMBL" id="DVKS01000015">
    <property type="protein sequence ID" value="HIT40636.1"/>
    <property type="molecule type" value="Genomic_DNA"/>
</dbReference>
<dbReference type="InterPro" id="IPR004843">
    <property type="entry name" value="Calcineurin-like_PHP"/>
</dbReference>
<reference evidence="2" key="2">
    <citation type="journal article" date="2021" name="PeerJ">
        <title>Extensive microbial diversity within the chicken gut microbiome revealed by metagenomics and culture.</title>
        <authorList>
            <person name="Gilroy R."/>
            <person name="Ravi A."/>
            <person name="Getino M."/>
            <person name="Pursley I."/>
            <person name="Horton D.L."/>
            <person name="Alikhan N.F."/>
            <person name="Baker D."/>
            <person name="Gharbi K."/>
            <person name="Hall N."/>
            <person name="Watson M."/>
            <person name="Adriaenssens E.M."/>
            <person name="Foster-Nyarko E."/>
            <person name="Jarju S."/>
            <person name="Secka A."/>
            <person name="Antonio M."/>
            <person name="Oren A."/>
            <person name="Chaudhuri R.R."/>
            <person name="La Ragione R."/>
            <person name="Hildebrand F."/>
            <person name="Pallen M.J."/>
        </authorList>
    </citation>
    <scope>NUCLEOTIDE SEQUENCE</scope>
    <source>
        <strain evidence="2">CHK123-3438</strain>
    </source>
</reference>
<feature type="domain" description="Calcineurin-like phosphoesterase" evidence="1">
    <location>
        <begin position="24"/>
        <end position="168"/>
    </location>
</feature>
<accession>A0A9D1GH17</accession>
<sequence>MKILVVADEESKILYDYYKPGMLDDIDLILACGDLKAGYLSFLVTMSHAPVLYVCGNHDHYDKHSMNGCICVEDDIYVYKGVRILGLGGSMQYIPRSENQYTERAMSKRIRRLWWKLFRNGGFDILMTHAPAFELNDMEDLPHRGFKSFLKLMDRYKPKFFVHGHIHATYGRRFKRLDHYKETTVVNAYEKYIIEYPD</sequence>
<evidence type="ECO:0000313" key="3">
    <source>
        <dbReference type="Proteomes" id="UP000886860"/>
    </source>
</evidence>
<organism evidence="2 3">
    <name type="scientific">Candidatus Caccovicinus merdipullorum</name>
    <dbReference type="NCBI Taxonomy" id="2840724"/>
    <lineage>
        <taxon>Bacteria</taxon>
        <taxon>Bacillati</taxon>
        <taxon>Bacillota</taxon>
        <taxon>Clostridia</taxon>
        <taxon>Eubacteriales</taxon>
        <taxon>Candidatus Caccovicinus</taxon>
    </lineage>
</organism>
<dbReference type="SUPFAM" id="SSF56300">
    <property type="entry name" value="Metallo-dependent phosphatases"/>
    <property type="match status" value="1"/>
</dbReference>
<proteinExistence type="predicted"/>
<name>A0A9D1GH17_9FIRM</name>
<dbReference type="InterPro" id="IPR051693">
    <property type="entry name" value="UPF0046_metallophosphoest"/>
</dbReference>
<dbReference type="GO" id="GO:0016787">
    <property type="term" value="F:hydrolase activity"/>
    <property type="evidence" value="ECO:0007669"/>
    <property type="project" value="InterPro"/>
</dbReference>
<dbReference type="AlphaFoldDB" id="A0A9D1GH17"/>
<gene>
    <name evidence="2" type="ORF">IAB60_00800</name>
</gene>
<evidence type="ECO:0000259" key="1">
    <source>
        <dbReference type="Pfam" id="PF00149"/>
    </source>
</evidence>
<comment type="caution">
    <text evidence="2">The sequence shown here is derived from an EMBL/GenBank/DDBJ whole genome shotgun (WGS) entry which is preliminary data.</text>
</comment>
<dbReference type="Pfam" id="PF00149">
    <property type="entry name" value="Metallophos"/>
    <property type="match status" value="1"/>
</dbReference>
<dbReference type="PANTHER" id="PTHR12905:SF0">
    <property type="entry name" value="CALCINEURIN-LIKE PHOSPHOESTERASE DOMAIN-CONTAINING PROTEIN"/>
    <property type="match status" value="1"/>
</dbReference>